<feature type="domain" description="4Fe-4S ferredoxin-type" evidence="1">
    <location>
        <begin position="274"/>
        <end position="298"/>
    </location>
</feature>
<protein>
    <submittedName>
        <fullName evidence="2">4Fe-4S ferredoxin, iron-sulfur binding domain protein</fullName>
    </submittedName>
</protein>
<dbReference type="SUPFAM" id="SSF54862">
    <property type="entry name" value="4Fe-4S ferredoxins"/>
    <property type="match status" value="1"/>
</dbReference>
<reference evidence="2" key="1">
    <citation type="submission" date="2006-12" db="EMBL/GenBank/DDBJ databases">
        <title>Complete sequence of Pyrobaculum islandicum DSM 4184.</title>
        <authorList>
            <person name="Copeland A."/>
            <person name="Lucas S."/>
            <person name="Lapidus A."/>
            <person name="Barry K."/>
            <person name="Detter J.C."/>
            <person name="Glavina del Rio T."/>
            <person name="Dalin E."/>
            <person name="Tice H."/>
            <person name="Pitluck S."/>
            <person name="Meincke L."/>
            <person name="Brettin T."/>
            <person name="Bruce D."/>
            <person name="Han C."/>
            <person name="Tapia R."/>
            <person name="Gilna P."/>
            <person name="Schmutz J."/>
            <person name="Larimer F."/>
            <person name="Land M."/>
            <person name="Hauser L."/>
            <person name="Kyrpides N."/>
            <person name="Mikhailova N."/>
            <person name="Cozen A.E."/>
            <person name="Fitz-Gibbon S.T."/>
            <person name="House C.H."/>
            <person name="Saltikov C."/>
            <person name="Lowe T."/>
            <person name="Richardson P."/>
        </authorList>
    </citation>
    <scope>NUCLEOTIDE SEQUENCE [LARGE SCALE GENOMIC DNA]</scope>
    <source>
        <strain evidence="2">DSM 4184</strain>
    </source>
</reference>
<dbReference type="PROSITE" id="PS51379">
    <property type="entry name" value="4FE4S_FER_2"/>
    <property type="match status" value="2"/>
</dbReference>
<dbReference type="STRING" id="384616.Pisl_1125"/>
<accession>A1RTL4</accession>
<evidence type="ECO:0000313" key="3">
    <source>
        <dbReference type="Proteomes" id="UP000002595"/>
    </source>
</evidence>
<dbReference type="KEGG" id="pis:Pisl_1125"/>
<dbReference type="eggNOG" id="arCOG05466">
    <property type="taxonomic scope" value="Archaea"/>
</dbReference>
<dbReference type="GeneID" id="4618209"/>
<name>A1RTL4_PYRIL</name>
<dbReference type="AlphaFoldDB" id="A1RTL4"/>
<dbReference type="InterPro" id="IPR017896">
    <property type="entry name" value="4Fe4S_Fe-S-bd"/>
</dbReference>
<dbReference type="OrthoDB" id="15347at2157"/>
<sequence>MVEFIINYSGYSEDDKLAIAVGLSMTFRQVLVEARPSAEALEAIKNGVWGALLITPCPSDLPCFKDVEDAVNYSEVYSTPVGYEGPLPKVARRRTSTFNKHYLKPWRWARGGEKMEVGHYLLPLMACLYRQLKLLDAVPIVVSDVRLQPSGVSQPDYMVIPTWHIPNEVAEVVDVYMPPLKATAIALGILTGGYNAGPVIAIAKTRDYLAPKVVEMGGYVVILDEASDPCQLFSRRIVGYSYKRRQYVVDPSLCDKCGECLKTSCPAITPSPLGVPQILQTCTGCGACALLCTRGAIH</sequence>
<dbReference type="EMBL" id="CP000504">
    <property type="protein sequence ID" value="ABL88296.1"/>
    <property type="molecule type" value="Genomic_DNA"/>
</dbReference>
<organism evidence="2 3">
    <name type="scientific">Pyrobaculum islandicum (strain DSM 4184 / JCM 9189 / GEO3)</name>
    <dbReference type="NCBI Taxonomy" id="384616"/>
    <lineage>
        <taxon>Archaea</taxon>
        <taxon>Thermoproteota</taxon>
        <taxon>Thermoprotei</taxon>
        <taxon>Thermoproteales</taxon>
        <taxon>Thermoproteaceae</taxon>
        <taxon>Pyrobaculum</taxon>
    </lineage>
</organism>
<dbReference type="Proteomes" id="UP000002595">
    <property type="component" value="Chromosome"/>
</dbReference>
<gene>
    <name evidence="2" type="ordered locus">Pisl_1125</name>
</gene>
<keyword evidence="3" id="KW-1185">Reference proteome</keyword>
<feature type="domain" description="4Fe-4S ferredoxin-type" evidence="1">
    <location>
        <begin position="245"/>
        <end position="273"/>
    </location>
</feature>
<evidence type="ECO:0000259" key="1">
    <source>
        <dbReference type="PROSITE" id="PS51379"/>
    </source>
</evidence>
<proteinExistence type="predicted"/>
<dbReference type="HOGENOM" id="CLU_932621_0_0_2"/>
<evidence type="ECO:0000313" key="2">
    <source>
        <dbReference type="EMBL" id="ABL88296.1"/>
    </source>
</evidence>
<dbReference type="RefSeq" id="WP_011762871.1">
    <property type="nucleotide sequence ID" value="NC_008701.1"/>
</dbReference>